<keyword evidence="3" id="KW-1185">Reference proteome</keyword>
<evidence type="ECO:0000313" key="2">
    <source>
        <dbReference type="EMBL" id="MBB4682876.1"/>
    </source>
</evidence>
<evidence type="ECO:0000256" key="1">
    <source>
        <dbReference type="SAM" id="MobiDB-lite"/>
    </source>
</evidence>
<dbReference type="EMBL" id="JACHMG010000001">
    <property type="protein sequence ID" value="MBB4682876.1"/>
    <property type="molecule type" value="Genomic_DNA"/>
</dbReference>
<reference evidence="2 3" key="1">
    <citation type="submission" date="2020-08" db="EMBL/GenBank/DDBJ databases">
        <title>Sequencing the genomes of 1000 actinobacteria strains.</title>
        <authorList>
            <person name="Klenk H.-P."/>
        </authorList>
    </citation>
    <scope>NUCLEOTIDE SEQUENCE [LARGE SCALE GENOMIC DNA]</scope>
    <source>
        <strain evidence="2 3">DSM 45859</strain>
    </source>
</reference>
<name>A0A840IKP5_9PSEU</name>
<dbReference type="Proteomes" id="UP000581769">
    <property type="component" value="Unassembled WGS sequence"/>
</dbReference>
<sequence length="97" mass="10299">MVEASTQAPPSRASAVGGRALHHTGRLPPGHVSVRGFGGQFGLPEIERHRDALEARLAHTDRRPGRRPSTQDFSSRYRAAVAALPGSIPMSPPVSSP</sequence>
<comment type="caution">
    <text evidence="2">The sequence shown here is derived from an EMBL/GenBank/DDBJ whole genome shotgun (WGS) entry which is preliminary data.</text>
</comment>
<accession>A0A840IKP5</accession>
<protein>
    <submittedName>
        <fullName evidence="2">Uncharacterized protein</fullName>
    </submittedName>
</protein>
<organism evidence="2 3">
    <name type="scientific">Amycolatopsis jiangsuensis</name>
    <dbReference type="NCBI Taxonomy" id="1181879"/>
    <lineage>
        <taxon>Bacteria</taxon>
        <taxon>Bacillati</taxon>
        <taxon>Actinomycetota</taxon>
        <taxon>Actinomycetes</taxon>
        <taxon>Pseudonocardiales</taxon>
        <taxon>Pseudonocardiaceae</taxon>
        <taxon>Amycolatopsis</taxon>
    </lineage>
</organism>
<dbReference type="AlphaFoldDB" id="A0A840IKP5"/>
<dbReference type="RefSeq" id="WP_184777074.1">
    <property type="nucleotide sequence ID" value="NZ_JACHMG010000001.1"/>
</dbReference>
<gene>
    <name evidence="2" type="ORF">BJY18_000361</name>
</gene>
<evidence type="ECO:0000313" key="3">
    <source>
        <dbReference type="Proteomes" id="UP000581769"/>
    </source>
</evidence>
<proteinExistence type="predicted"/>
<feature type="region of interest" description="Disordered" evidence="1">
    <location>
        <begin position="1"/>
        <end position="33"/>
    </location>
</feature>